<name>A0A139AE70_GONPJ</name>
<evidence type="ECO:0000256" key="2">
    <source>
        <dbReference type="ARBA" id="ARBA00001089"/>
    </source>
</evidence>
<feature type="binding site" evidence="7">
    <location>
        <position position="65"/>
    </location>
    <ligand>
        <name>L-glutamate</name>
        <dbReference type="ChEBI" id="CHEBI:29985"/>
    </ligand>
</feature>
<dbReference type="GO" id="GO:0005886">
    <property type="term" value="C:plasma membrane"/>
    <property type="evidence" value="ECO:0007669"/>
    <property type="project" value="TreeGrafter"/>
</dbReference>
<protein>
    <submittedName>
        <fullName evidence="8">Gamma-glutamyltranspeptidase</fullName>
    </submittedName>
</protein>
<dbReference type="InterPro" id="IPR043137">
    <property type="entry name" value="GGT_ssub_C"/>
</dbReference>
<organism evidence="8 9">
    <name type="scientific">Gonapodya prolifera (strain JEL478)</name>
    <name type="common">Monoblepharis prolifera</name>
    <dbReference type="NCBI Taxonomy" id="1344416"/>
    <lineage>
        <taxon>Eukaryota</taxon>
        <taxon>Fungi</taxon>
        <taxon>Fungi incertae sedis</taxon>
        <taxon>Chytridiomycota</taxon>
        <taxon>Chytridiomycota incertae sedis</taxon>
        <taxon>Monoblepharidomycetes</taxon>
        <taxon>Monoblepharidales</taxon>
        <taxon>Gonapodyaceae</taxon>
        <taxon>Gonapodya</taxon>
    </lineage>
</organism>
<dbReference type="InterPro" id="IPR000101">
    <property type="entry name" value="GGT_peptidase"/>
</dbReference>
<evidence type="ECO:0000313" key="8">
    <source>
        <dbReference type="EMBL" id="KXS15091.1"/>
    </source>
</evidence>
<feature type="active site" description="Nucleophile" evidence="6">
    <location>
        <position position="335"/>
    </location>
</feature>
<comment type="similarity">
    <text evidence="4">Belongs to the gamma-glutamyltransferase family.</text>
</comment>
<feature type="binding site" evidence="7">
    <location>
        <begin position="353"/>
        <end position="355"/>
    </location>
    <ligand>
        <name>L-glutamate</name>
        <dbReference type="ChEBI" id="CHEBI:29985"/>
    </ligand>
</feature>
<dbReference type="AlphaFoldDB" id="A0A139AE70"/>
<evidence type="ECO:0000256" key="4">
    <source>
        <dbReference type="ARBA" id="ARBA00009381"/>
    </source>
</evidence>
<reference evidence="8 9" key="1">
    <citation type="journal article" date="2015" name="Genome Biol. Evol.">
        <title>Phylogenomic analyses indicate that early fungi evolved digesting cell walls of algal ancestors of land plants.</title>
        <authorList>
            <person name="Chang Y."/>
            <person name="Wang S."/>
            <person name="Sekimoto S."/>
            <person name="Aerts A.L."/>
            <person name="Choi C."/>
            <person name="Clum A."/>
            <person name="LaButti K.M."/>
            <person name="Lindquist E.A."/>
            <person name="Yee Ngan C."/>
            <person name="Ohm R.A."/>
            <person name="Salamov A.A."/>
            <person name="Grigoriev I.V."/>
            <person name="Spatafora J.W."/>
            <person name="Berbee M.L."/>
        </authorList>
    </citation>
    <scope>NUCLEOTIDE SEQUENCE [LARGE SCALE GENOMIC DNA]</scope>
    <source>
        <strain evidence="8 9">JEL478</strain>
    </source>
</reference>
<evidence type="ECO:0000256" key="1">
    <source>
        <dbReference type="ARBA" id="ARBA00001049"/>
    </source>
</evidence>
<comment type="catalytic activity">
    <reaction evidence="1">
        <text>an S-substituted glutathione + H2O = an S-substituted L-cysteinylglycine + L-glutamate</text>
        <dbReference type="Rhea" id="RHEA:59468"/>
        <dbReference type="ChEBI" id="CHEBI:15377"/>
        <dbReference type="ChEBI" id="CHEBI:29985"/>
        <dbReference type="ChEBI" id="CHEBI:90779"/>
        <dbReference type="ChEBI" id="CHEBI:143103"/>
        <dbReference type="EC" id="3.4.19.13"/>
    </reaction>
</comment>
<dbReference type="InterPro" id="IPR029055">
    <property type="entry name" value="Ntn_hydrolases_N"/>
</dbReference>
<evidence type="ECO:0000256" key="6">
    <source>
        <dbReference type="PIRSR" id="PIRSR600101-1"/>
    </source>
</evidence>
<dbReference type="FunFam" id="3.60.20.40:FF:000001">
    <property type="entry name" value="Gamma-glutamyltranspeptidase 1"/>
    <property type="match status" value="1"/>
</dbReference>
<dbReference type="PANTHER" id="PTHR11686">
    <property type="entry name" value="GAMMA GLUTAMYL TRANSPEPTIDASE"/>
    <property type="match status" value="1"/>
</dbReference>
<comment type="catalytic activity">
    <reaction evidence="5">
        <text>an N-terminal (5-L-glutamyl)-[peptide] + an alpha-amino acid = 5-L-glutamyl amino acid + an N-terminal L-alpha-aminoacyl-[peptide]</text>
        <dbReference type="Rhea" id="RHEA:23904"/>
        <dbReference type="Rhea" id="RHEA-COMP:9780"/>
        <dbReference type="Rhea" id="RHEA-COMP:9795"/>
        <dbReference type="ChEBI" id="CHEBI:77644"/>
        <dbReference type="ChEBI" id="CHEBI:78597"/>
        <dbReference type="ChEBI" id="CHEBI:78599"/>
        <dbReference type="ChEBI" id="CHEBI:78608"/>
        <dbReference type="EC" id="2.3.2.2"/>
    </reaction>
</comment>
<dbReference type="Proteomes" id="UP000070544">
    <property type="component" value="Unassembled WGS sequence"/>
</dbReference>
<dbReference type="Gene3D" id="3.60.20.40">
    <property type="match status" value="1"/>
</dbReference>
<keyword evidence="9" id="KW-1185">Reference proteome</keyword>
<dbReference type="GO" id="GO:0006751">
    <property type="term" value="P:glutathione catabolic process"/>
    <property type="evidence" value="ECO:0007669"/>
    <property type="project" value="InterPro"/>
</dbReference>
<evidence type="ECO:0000256" key="5">
    <source>
        <dbReference type="ARBA" id="ARBA00047417"/>
    </source>
</evidence>
<dbReference type="PRINTS" id="PR01210">
    <property type="entry name" value="GGTRANSPTASE"/>
</dbReference>
<dbReference type="GO" id="GO:0036374">
    <property type="term" value="F:glutathione hydrolase activity"/>
    <property type="evidence" value="ECO:0007669"/>
    <property type="project" value="UniProtKB-EC"/>
</dbReference>
<dbReference type="OrthoDB" id="1081007at2759"/>
<dbReference type="GO" id="GO:0103068">
    <property type="term" value="F:leukotriene C4 gamma-glutamyl transferase activity"/>
    <property type="evidence" value="ECO:0007669"/>
    <property type="project" value="UniProtKB-EC"/>
</dbReference>
<comment type="catalytic activity">
    <reaction evidence="2">
        <text>glutathione + H2O = L-cysteinylglycine + L-glutamate</text>
        <dbReference type="Rhea" id="RHEA:28807"/>
        <dbReference type="ChEBI" id="CHEBI:15377"/>
        <dbReference type="ChEBI" id="CHEBI:29985"/>
        <dbReference type="ChEBI" id="CHEBI:57925"/>
        <dbReference type="ChEBI" id="CHEBI:61694"/>
        <dbReference type="EC" id="3.4.19.13"/>
    </reaction>
</comment>
<comment type="pathway">
    <text evidence="3">Sulfur metabolism; glutathione metabolism.</text>
</comment>
<evidence type="ECO:0000313" key="9">
    <source>
        <dbReference type="Proteomes" id="UP000070544"/>
    </source>
</evidence>
<dbReference type="OMA" id="SFWPRTW"/>
<dbReference type="PANTHER" id="PTHR11686:SF9">
    <property type="entry name" value="RE13973P"/>
    <property type="match status" value="1"/>
</dbReference>
<dbReference type="SUPFAM" id="SSF56235">
    <property type="entry name" value="N-terminal nucleophile aminohydrolases (Ntn hydrolases)"/>
    <property type="match status" value="1"/>
</dbReference>
<feature type="binding site" evidence="7">
    <location>
        <begin position="405"/>
        <end position="406"/>
    </location>
    <ligand>
        <name>L-glutamate</name>
        <dbReference type="ChEBI" id="CHEBI:29985"/>
    </ligand>
</feature>
<evidence type="ECO:0000256" key="3">
    <source>
        <dbReference type="ARBA" id="ARBA00005115"/>
    </source>
</evidence>
<gene>
    <name evidence="8" type="ORF">M427DRAFT_99148</name>
</gene>
<feature type="binding site" evidence="7">
    <location>
        <position position="427"/>
    </location>
    <ligand>
        <name>L-glutamate</name>
        <dbReference type="ChEBI" id="CHEBI:29985"/>
    </ligand>
</feature>
<proteinExistence type="inferred from homology"/>
<dbReference type="Pfam" id="PF01019">
    <property type="entry name" value="G_glu_transpept"/>
    <property type="match status" value="1"/>
</dbReference>
<dbReference type="FunFam" id="1.10.246.130:FF:000001">
    <property type="entry name" value="Gamma-glutamyltransferase 5 isoform 1"/>
    <property type="match status" value="1"/>
</dbReference>
<dbReference type="EMBL" id="KQ965764">
    <property type="protein sequence ID" value="KXS15091.1"/>
    <property type="molecule type" value="Genomic_DNA"/>
</dbReference>
<sequence length="525" mass="57252">MTAAEIKACSDIGVDVMKDGGNAVDAAIATSLCVGTFNSFSTGIGGGGFMLIRTPSGKAEVIDFRETAPGAATQDMYSKFPQNATRGGLAIGVPGELRGYEMAHKRHGRLPWKRLFEPSIKLAREGITVTDYMEHAFNYTSSLLLNDPVWRSVFAPNNKLLKAGDVFTRPAFARTLEIVANKGADAFYRGELAESIVSTIRQNGGIITLGDFYNYTAVVREPVVGWYHGRKIITAGPPASGALLTAILNILEGYDLKAERKTDLNVHRLVEAFKFAYAFRSELGDPSYWPNSTDVVKMWNDKAHAEEVRVGISDFHTFPPEHYGGKFSAEETPGTMHVSLVDKEGYAVGLTATINLLFGAQIMDITSGVILNNEMDDFSSPTFNNSFRLPPSPSNFIVPGKRPMSSSAPVIVEHNMEVLACLGGSGGSRITTGVAQVLLNLLDYQMDPLSAVMDPRVHHQLFPDSVQVEWNFSPDSEEALRTKGHLVEPLDQLTFMSIVNTILRSENGMIYAVSDPRKRGLAAAY</sequence>
<accession>A0A139AE70</accession>
<dbReference type="NCBIfam" id="TIGR00066">
    <property type="entry name" value="g_glut_trans"/>
    <property type="match status" value="1"/>
</dbReference>
<evidence type="ECO:0000256" key="7">
    <source>
        <dbReference type="PIRSR" id="PIRSR600101-2"/>
    </source>
</evidence>
<feature type="binding site" evidence="7">
    <location>
        <position position="377"/>
    </location>
    <ligand>
        <name>L-glutamate</name>
        <dbReference type="ChEBI" id="CHEBI:29985"/>
    </ligand>
</feature>
<dbReference type="Gene3D" id="1.10.246.130">
    <property type="match status" value="1"/>
</dbReference>
<dbReference type="InterPro" id="IPR043138">
    <property type="entry name" value="GGT_lsub"/>
</dbReference>
<dbReference type="STRING" id="1344416.A0A139AE70"/>